<dbReference type="Pfam" id="PF12823">
    <property type="entry name" value="DUF3817"/>
    <property type="match status" value="1"/>
</dbReference>
<dbReference type="InterPro" id="IPR023845">
    <property type="entry name" value="DUF3817_TM"/>
</dbReference>
<feature type="transmembrane region" description="Helical" evidence="6">
    <location>
        <begin position="7"/>
        <end position="26"/>
    </location>
</feature>
<protein>
    <recommendedName>
        <fullName evidence="7">DUF3817 domain-containing protein</fullName>
    </recommendedName>
</protein>
<evidence type="ECO:0000256" key="2">
    <source>
        <dbReference type="ARBA" id="ARBA00022475"/>
    </source>
</evidence>
<evidence type="ECO:0000256" key="5">
    <source>
        <dbReference type="ARBA" id="ARBA00023136"/>
    </source>
</evidence>
<evidence type="ECO:0000259" key="7">
    <source>
        <dbReference type="Pfam" id="PF12823"/>
    </source>
</evidence>
<dbReference type="PATRIC" id="fig|1069642.3.peg.3175"/>
<dbReference type="KEGG" id="bbat:Bdt_3209"/>
<evidence type="ECO:0000256" key="3">
    <source>
        <dbReference type="ARBA" id="ARBA00022692"/>
    </source>
</evidence>
<accession>K7ZC48</accession>
<comment type="subcellular location">
    <subcellularLocation>
        <location evidence="1">Cell membrane</location>
        <topology evidence="1">Multi-pass membrane protein</topology>
    </subcellularLocation>
</comment>
<organism evidence="8 9">
    <name type="scientific">Bdellovibrio bacteriovorus str. Tiberius</name>
    <dbReference type="NCBI Taxonomy" id="1069642"/>
    <lineage>
        <taxon>Bacteria</taxon>
        <taxon>Pseudomonadati</taxon>
        <taxon>Bdellovibrionota</taxon>
        <taxon>Bdellovibrionia</taxon>
        <taxon>Bdellovibrionales</taxon>
        <taxon>Pseudobdellovibrionaceae</taxon>
        <taxon>Bdellovibrio</taxon>
    </lineage>
</organism>
<dbReference type="OrthoDB" id="9342687at2"/>
<gene>
    <name evidence="8" type="primary">ydzA</name>
    <name evidence="8" type="ORF">Bdt_3209</name>
</gene>
<keyword evidence="3 6" id="KW-0812">Transmembrane</keyword>
<dbReference type="AlphaFoldDB" id="K7ZC48"/>
<dbReference type="Proteomes" id="UP000010074">
    <property type="component" value="Chromosome"/>
</dbReference>
<keyword evidence="4 6" id="KW-1133">Transmembrane helix</keyword>
<dbReference type="EMBL" id="CP002930">
    <property type="protein sequence ID" value="AFY02884.1"/>
    <property type="molecule type" value="Genomic_DNA"/>
</dbReference>
<dbReference type="RefSeq" id="WP_015092300.1">
    <property type="nucleotide sequence ID" value="NC_019567.1"/>
</dbReference>
<evidence type="ECO:0000256" key="6">
    <source>
        <dbReference type="SAM" id="Phobius"/>
    </source>
</evidence>
<dbReference type="GO" id="GO:0005886">
    <property type="term" value="C:plasma membrane"/>
    <property type="evidence" value="ECO:0007669"/>
    <property type="project" value="UniProtKB-SubCell"/>
</dbReference>
<dbReference type="STRING" id="1069642.Bdt_3209"/>
<keyword evidence="5 6" id="KW-0472">Membrane</keyword>
<name>K7ZC48_BDEBC</name>
<dbReference type="NCBIfam" id="TIGR03954">
    <property type="entry name" value="integ_memb_HG"/>
    <property type="match status" value="1"/>
</dbReference>
<dbReference type="PANTHER" id="PTHR40077">
    <property type="entry name" value="MEMBRANE PROTEIN-RELATED"/>
    <property type="match status" value="1"/>
</dbReference>
<reference evidence="8 9" key="1">
    <citation type="journal article" date="2012" name="BMC Genomics">
        <title>Genome analysis of a simultaneously predatory and prey-independent, novel Bdellovibrio bacteriovorus from the River Tiber, supports in silico predictions of both ancient and recent lateral gene transfer from diverse bacteria.</title>
        <authorList>
            <person name="Hobley L."/>
            <person name="Lerner T.R."/>
            <person name="Williams L.E."/>
            <person name="Lambert C."/>
            <person name="Till R."/>
            <person name="Milner D.S."/>
            <person name="Basford S.M."/>
            <person name="Capeness M.J."/>
            <person name="Fenton A.K."/>
            <person name="Atterbury R.J."/>
            <person name="Harris M.A."/>
            <person name="Sockett R.E."/>
        </authorList>
    </citation>
    <scope>NUCLEOTIDE SEQUENCE [LARGE SCALE GENOMIC DNA]</scope>
    <source>
        <strain evidence="8 9">Tiberius</strain>
    </source>
</reference>
<keyword evidence="2" id="KW-1003">Cell membrane</keyword>
<sequence length="95" mass="10731">MIQAFRILGWLEGASFLILLLIAMPVKYMAGNPAMVKAMGPIHGFLFIGYILMANFIASELNWSMKQRLLSFAAAVLPAGTFWFERKYLDKKETV</sequence>
<evidence type="ECO:0000313" key="9">
    <source>
        <dbReference type="Proteomes" id="UP000010074"/>
    </source>
</evidence>
<evidence type="ECO:0000256" key="1">
    <source>
        <dbReference type="ARBA" id="ARBA00004651"/>
    </source>
</evidence>
<feature type="domain" description="DUF3817" evidence="7">
    <location>
        <begin position="3"/>
        <end position="88"/>
    </location>
</feature>
<evidence type="ECO:0000313" key="8">
    <source>
        <dbReference type="EMBL" id="AFY02884.1"/>
    </source>
</evidence>
<feature type="transmembrane region" description="Helical" evidence="6">
    <location>
        <begin position="38"/>
        <end position="57"/>
    </location>
</feature>
<evidence type="ECO:0000256" key="4">
    <source>
        <dbReference type="ARBA" id="ARBA00022989"/>
    </source>
</evidence>
<proteinExistence type="predicted"/>
<dbReference type="PANTHER" id="PTHR40077:SF1">
    <property type="entry name" value="MEMBRANE PROTEIN"/>
    <property type="match status" value="1"/>
</dbReference>
<dbReference type="HOGENOM" id="CLU_120964_3_3_7"/>